<name>A0A2G8TLV8_9BURK</name>
<accession>A0A2G8TLV8</accession>
<keyword evidence="3" id="KW-0808">Transferase</keyword>
<proteinExistence type="predicted"/>
<gene>
    <name evidence="3" type="ORF">CR105_02165</name>
</gene>
<feature type="compositionally biased region" description="Basic and acidic residues" evidence="1">
    <location>
        <begin position="32"/>
        <end position="42"/>
    </location>
</feature>
<reference evidence="3 4" key="1">
    <citation type="submission" date="2017-10" db="EMBL/GenBank/DDBJ databases">
        <title>Massilia psychrophilum sp. nov., a novel purple-pigmented bacterium isolated from Tianshan glacier, Xinjiang Municipality, China.</title>
        <authorList>
            <person name="Wang H."/>
        </authorList>
    </citation>
    <scope>NUCLEOTIDE SEQUENCE [LARGE SCALE GENOMIC DNA]</scope>
    <source>
        <strain evidence="3 4">JCM 30074</strain>
    </source>
</reference>
<organism evidence="3 4">
    <name type="scientific">Massilia eurypsychrophila</name>
    <dbReference type="NCBI Taxonomy" id="1485217"/>
    <lineage>
        <taxon>Bacteria</taxon>
        <taxon>Pseudomonadati</taxon>
        <taxon>Pseudomonadota</taxon>
        <taxon>Betaproteobacteria</taxon>
        <taxon>Burkholderiales</taxon>
        <taxon>Oxalobacteraceae</taxon>
        <taxon>Telluria group</taxon>
        <taxon>Massilia</taxon>
    </lineage>
</organism>
<dbReference type="AlphaFoldDB" id="A0A2G8TLV8"/>
<comment type="caution">
    <text evidence="3">The sequence shown here is derived from an EMBL/GenBank/DDBJ whole genome shotgun (WGS) entry which is preliminary data.</text>
</comment>
<dbReference type="OrthoDB" id="4349922at2"/>
<evidence type="ECO:0000259" key="2">
    <source>
        <dbReference type="Pfam" id="PF13480"/>
    </source>
</evidence>
<dbReference type="Pfam" id="PF13480">
    <property type="entry name" value="Acetyltransf_6"/>
    <property type="match status" value="1"/>
</dbReference>
<dbReference type="GO" id="GO:0016740">
    <property type="term" value="F:transferase activity"/>
    <property type="evidence" value="ECO:0007669"/>
    <property type="project" value="UniProtKB-KW"/>
</dbReference>
<dbReference type="SUPFAM" id="SSF55729">
    <property type="entry name" value="Acyl-CoA N-acyltransferases (Nat)"/>
    <property type="match status" value="1"/>
</dbReference>
<feature type="region of interest" description="Disordered" evidence="1">
    <location>
        <begin position="1"/>
        <end position="44"/>
    </location>
</feature>
<dbReference type="InterPro" id="IPR038740">
    <property type="entry name" value="BioF2-like_GNAT_dom"/>
</dbReference>
<evidence type="ECO:0000313" key="4">
    <source>
        <dbReference type="Proteomes" id="UP000230390"/>
    </source>
</evidence>
<dbReference type="InterPro" id="IPR016181">
    <property type="entry name" value="Acyl_CoA_acyltransferase"/>
</dbReference>
<keyword evidence="4" id="KW-1185">Reference proteome</keyword>
<dbReference type="Gene3D" id="3.40.630.30">
    <property type="match status" value="1"/>
</dbReference>
<protein>
    <submittedName>
        <fullName evidence="3">GNAT family N-acetyltransferase</fullName>
    </submittedName>
</protein>
<evidence type="ECO:0000313" key="3">
    <source>
        <dbReference type="EMBL" id="PIL46974.1"/>
    </source>
</evidence>
<dbReference type="Proteomes" id="UP000230390">
    <property type="component" value="Unassembled WGS sequence"/>
</dbReference>
<feature type="domain" description="BioF2-like acetyltransferase" evidence="2">
    <location>
        <begin position="236"/>
        <end position="372"/>
    </location>
</feature>
<sequence>MAMGRHGRFAVQGSGPDAAAPATSALPSKSKRASDGLDDQCRDAGAGRMTTIPPLAGPMAPHATGVEVVRSPDLLAADVRAFLDDAETRCVEFGLAWFSNLAATVYPGSDELRFYVLRRHGAVLAVLPLRAERARLGWTLHAFGNFYTTQFEPLFAPRCCAADLVPLMAAMQSDFPGLSALRLAPMDPTGQPFQLVIEAMRLAGWRPFDFFCFGNWYQPVDGSWIAYLAQRSGTLRSTIKRMTKKFGGDGGTLEIVTGSADVARAIDAYNLVYASSWKQAEPYPEFMPGLARTCAGNGSLRLGLAWLNGKPIAAQLWIVAHGRAEIYKVAYDEGFKAYAPGTLLTALLMEHAIEVDKVIEVDYLIGDDPYKKTWMSHRRERWGIIAYNPRSVGGLAGWAREVLGRRVKALRARLKAVSAPA</sequence>
<dbReference type="EMBL" id="PDOC01000001">
    <property type="protein sequence ID" value="PIL46974.1"/>
    <property type="molecule type" value="Genomic_DNA"/>
</dbReference>
<evidence type="ECO:0000256" key="1">
    <source>
        <dbReference type="SAM" id="MobiDB-lite"/>
    </source>
</evidence>